<keyword evidence="1" id="KW-0596">Phosphopantetheine</keyword>
<sequence length="101" mass="10930">MQEIIAVTRPIQESAEVTSEADRSARVLPFLKERIAARIGIPPEQVTEQSVLVELGLQSIDAVLVCGEVEDEFGIELNPSSIFEHEALGGFAQEVIGLVEA</sequence>
<protein>
    <submittedName>
        <fullName evidence="4">Acyl carrier protein</fullName>
    </submittedName>
</protein>
<organism evidence="4 5">
    <name type="scientific">Microbaculum marinum</name>
    <dbReference type="NCBI Taxonomy" id="1764581"/>
    <lineage>
        <taxon>Bacteria</taxon>
        <taxon>Pseudomonadati</taxon>
        <taxon>Pseudomonadota</taxon>
        <taxon>Alphaproteobacteria</taxon>
        <taxon>Hyphomicrobiales</taxon>
        <taxon>Tepidamorphaceae</taxon>
        <taxon>Microbaculum</taxon>
    </lineage>
</organism>
<dbReference type="AlphaFoldDB" id="A0AAW9RL50"/>
<dbReference type="PROSITE" id="PS50075">
    <property type="entry name" value="CARRIER"/>
    <property type="match status" value="1"/>
</dbReference>
<gene>
    <name evidence="4" type="ORF">V3328_23515</name>
</gene>
<comment type="caution">
    <text evidence="4">The sequence shown here is derived from an EMBL/GenBank/DDBJ whole genome shotgun (WGS) entry which is preliminary data.</text>
</comment>
<dbReference type="SMART" id="SM00823">
    <property type="entry name" value="PKS_PP"/>
    <property type="match status" value="1"/>
</dbReference>
<evidence type="ECO:0000313" key="4">
    <source>
        <dbReference type="EMBL" id="MEJ8574467.1"/>
    </source>
</evidence>
<evidence type="ECO:0000259" key="3">
    <source>
        <dbReference type="PROSITE" id="PS50075"/>
    </source>
</evidence>
<proteinExistence type="predicted"/>
<name>A0AAW9RL50_9HYPH</name>
<dbReference type="SUPFAM" id="SSF47336">
    <property type="entry name" value="ACP-like"/>
    <property type="match status" value="1"/>
</dbReference>
<dbReference type="InterPro" id="IPR036736">
    <property type="entry name" value="ACP-like_sf"/>
</dbReference>
<dbReference type="Pfam" id="PF00550">
    <property type="entry name" value="PP-binding"/>
    <property type="match status" value="1"/>
</dbReference>
<evidence type="ECO:0000313" key="5">
    <source>
        <dbReference type="Proteomes" id="UP001378188"/>
    </source>
</evidence>
<dbReference type="EMBL" id="JAZHOF010000012">
    <property type="protein sequence ID" value="MEJ8574467.1"/>
    <property type="molecule type" value="Genomic_DNA"/>
</dbReference>
<dbReference type="InterPro" id="IPR009081">
    <property type="entry name" value="PP-bd_ACP"/>
</dbReference>
<dbReference type="InterPro" id="IPR020806">
    <property type="entry name" value="PKS_PP-bd"/>
</dbReference>
<keyword evidence="5" id="KW-1185">Reference proteome</keyword>
<feature type="domain" description="Carrier" evidence="3">
    <location>
        <begin position="25"/>
        <end position="99"/>
    </location>
</feature>
<dbReference type="Gene3D" id="1.10.1200.10">
    <property type="entry name" value="ACP-like"/>
    <property type="match status" value="1"/>
</dbReference>
<keyword evidence="2" id="KW-0597">Phosphoprotein</keyword>
<dbReference type="SMART" id="SM01294">
    <property type="entry name" value="PKS_PP_betabranch"/>
    <property type="match status" value="1"/>
</dbReference>
<dbReference type="GO" id="GO:0031177">
    <property type="term" value="F:phosphopantetheine binding"/>
    <property type="evidence" value="ECO:0007669"/>
    <property type="project" value="InterPro"/>
</dbReference>
<reference evidence="4 5" key="1">
    <citation type="submission" date="2024-02" db="EMBL/GenBank/DDBJ databases">
        <title>Genome analysis and characterization of Microbaculum marinisediminis sp. nov., isolated from marine sediment.</title>
        <authorList>
            <person name="Du Z.-J."/>
            <person name="Ye Y.-Q."/>
            <person name="Zhang Z.-R."/>
            <person name="Yuan S.-M."/>
            <person name="Zhang X.-Y."/>
        </authorList>
    </citation>
    <scope>NUCLEOTIDE SEQUENCE [LARGE SCALE GENOMIC DNA]</scope>
    <source>
        <strain evidence="4 5">SDUM1044001</strain>
    </source>
</reference>
<evidence type="ECO:0000256" key="1">
    <source>
        <dbReference type="ARBA" id="ARBA00022450"/>
    </source>
</evidence>
<accession>A0AAW9RL50</accession>
<dbReference type="RefSeq" id="WP_340332169.1">
    <property type="nucleotide sequence ID" value="NZ_JAZHOF010000012.1"/>
</dbReference>
<evidence type="ECO:0000256" key="2">
    <source>
        <dbReference type="ARBA" id="ARBA00022553"/>
    </source>
</evidence>
<dbReference type="Proteomes" id="UP001378188">
    <property type="component" value="Unassembled WGS sequence"/>
</dbReference>